<dbReference type="Pfam" id="PF03453">
    <property type="entry name" value="MoeA_N"/>
    <property type="match status" value="1"/>
</dbReference>
<feature type="compositionally biased region" description="Basic and acidic residues" evidence="14">
    <location>
        <begin position="68"/>
        <end position="110"/>
    </location>
</feature>
<evidence type="ECO:0000256" key="12">
    <source>
        <dbReference type="ARBA" id="ARBA00023268"/>
    </source>
</evidence>
<evidence type="ECO:0000313" key="17">
    <source>
        <dbReference type="Proteomes" id="UP001234989"/>
    </source>
</evidence>
<dbReference type="GO" id="GO:0006777">
    <property type="term" value="P:Mo-molybdopterin cofactor biosynthetic process"/>
    <property type="evidence" value="ECO:0007669"/>
    <property type="project" value="UniProtKB-UniRule"/>
</dbReference>
<organism evidence="16 17">
    <name type="scientific">Solanum verrucosum</name>
    <dbReference type="NCBI Taxonomy" id="315347"/>
    <lineage>
        <taxon>Eukaryota</taxon>
        <taxon>Viridiplantae</taxon>
        <taxon>Streptophyta</taxon>
        <taxon>Embryophyta</taxon>
        <taxon>Tracheophyta</taxon>
        <taxon>Spermatophyta</taxon>
        <taxon>Magnoliopsida</taxon>
        <taxon>eudicotyledons</taxon>
        <taxon>Gunneridae</taxon>
        <taxon>Pentapetalae</taxon>
        <taxon>asterids</taxon>
        <taxon>lamiids</taxon>
        <taxon>Solanales</taxon>
        <taxon>Solanaceae</taxon>
        <taxon>Solanoideae</taxon>
        <taxon>Solaneae</taxon>
        <taxon>Solanum</taxon>
    </lineage>
</organism>
<keyword evidence="10 13" id="KW-0460">Magnesium</keyword>
<dbReference type="SUPFAM" id="SSF63882">
    <property type="entry name" value="MoeA N-terminal region -like"/>
    <property type="match status" value="2"/>
</dbReference>
<comment type="catalytic activity">
    <reaction evidence="13">
        <text>molybdopterin + ATP + H(+) = adenylyl-molybdopterin + diphosphate</text>
        <dbReference type="Rhea" id="RHEA:31331"/>
        <dbReference type="ChEBI" id="CHEBI:15378"/>
        <dbReference type="ChEBI" id="CHEBI:30616"/>
        <dbReference type="ChEBI" id="CHEBI:33019"/>
        <dbReference type="ChEBI" id="CHEBI:58698"/>
        <dbReference type="ChEBI" id="CHEBI:62727"/>
    </reaction>
</comment>
<keyword evidence="9" id="KW-0067">ATP-binding</keyword>
<dbReference type="EMBL" id="CP133612">
    <property type="protein sequence ID" value="WMV07298.1"/>
    <property type="molecule type" value="Genomic_DNA"/>
</dbReference>
<dbReference type="PROSITE" id="PS01079">
    <property type="entry name" value="MOCF_BIOSYNTHESIS_2"/>
    <property type="match status" value="1"/>
</dbReference>
<comment type="similarity">
    <text evidence="13">Belongs to the MoeA family.</text>
</comment>
<dbReference type="PANTHER" id="PTHR10192:SF5">
    <property type="entry name" value="GEPHYRIN"/>
    <property type="match status" value="1"/>
</dbReference>
<dbReference type="Pfam" id="PF00994">
    <property type="entry name" value="MoCF_biosynth"/>
    <property type="match status" value="1"/>
</dbReference>
<dbReference type="InterPro" id="IPR005110">
    <property type="entry name" value="MoeA_linker/N"/>
</dbReference>
<evidence type="ECO:0000313" key="16">
    <source>
        <dbReference type="EMBL" id="WMV07298.1"/>
    </source>
</evidence>
<keyword evidence="6 13" id="KW-0808">Transferase</keyword>
<dbReference type="GO" id="GO:0005829">
    <property type="term" value="C:cytosol"/>
    <property type="evidence" value="ECO:0007669"/>
    <property type="project" value="TreeGrafter"/>
</dbReference>
<evidence type="ECO:0000256" key="3">
    <source>
        <dbReference type="ARBA" id="ARBA00007589"/>
    </source>
</evidence>
<proteinExistence type="inferred from homology"/>
<dbReference type="EC" id="2.7.7.75" evidence="13"/>
<evidence type="ECO:0000256" key="13">
    <source>
        <dbReference type="RuleBase" id="RU365090"/>
    </source>
</evidence>
<gene>
    <name evidence="16" type="ORF">MTR67_000683</name>
</gene>
<dbReference type="CDD" id="cd00887">
    <property type="entry name" value="MoeA"/>
    <property type="match status" value="1"/>
</dbReference>
<evidence type="ECO:0000256" key="1">
    <source>
        <dbReference type="ARBA" id="ARBA00001946"/>
    </source>
</evidence>
<comment type="pathway">
    <text evidence="2 13">Cofactor biosynthesis; molybdopterin biosynthesis.</text>
</comment>
<evidence type="ECO:0000256" key="10">
    <source>
        <dbReference type="ARBA" id="ARBA00022842"/>
    </source>
</evidence>
<dbReference type="EC" id="2.10.1.1" evidence="13"/>
<dbReference type="Gene3D" id="3.40.980.10">
    <property type="entry name" value="MoaB/Mog-like domain"/>
    <property type="match status" value="1"/>
</dbReference>
<evidence type="ECO:0000256" key="6">
    <source>
        <dbReference type="ARBA" id="ARBA00022679"/>
    </source>
</evidence>
<dbReference type="GO" id="GO:0061599">
    <property type="term" value="F:molybdopterin molybdotransferase activity"/>
    <property type="evidence" value="ECO:0007669"/>
    <property type="project" value="UniProtKB-UniRule"/>
</dbReference>
<comment type="similarity">
    <text evidence="3">In the N-terminal section; belongs to the MoaB/Mog family.</text>
</comment>
<protein>
    <recommendedName>
        <fullName evidence="13">Molybdopterin biosynthesis protein CNX1</fullName>
    </recommendedName>
    <alternativeName>
        <fullName evidence="13">Molybdenum cofactor biosynthesis enzyme CNX1</fullName>
    </alternativeName>
    <domain>
        <recommendedName>
            <fullName evidence="13">Molybdopterin molybdenumtransferase</fullName>
            <shortName evidence="13">MPT Mo-transferase</shortName>
            <ecNumber evidence="13">2.10.1.1</ecNumber>
        </recommendedName>
        <alternativeName>
            <fullName evidence="13">Domain E</fullName>
        </alternativeName>
    </domain>
    <domain>
        <recommendedName>
            <fullName evidence="13">Molybdopterin adenylyltransferase</fullName>
            <shortName evidence="13">MPT adenylyltransferase</shortName>
            <ecNumber evidence="13">2.7.7.75</ecNumber>
        </recommendedName>
        <alternativeName>
            <fullName evidence="13">Domain G</fullName>
        </alternativeName>
    </domain>
</protein>
<reference evidence="16" key="1">
    <citation type="submission" date="2023-08" db="EMBL/GenBank/DDBJ databases">
        <title>A de novo genome assembly of Solanum verrucosum Schlechtendal, a Mexican diploid species geographically isolated from the other diploid A-genome species in potato relatives.</title>
        <authorList>
            <person name="Hosaka K."/>
        </authorList>
    </citation>
    <scope>NUCLEOTIDE SEQUENCE</scope>
    <source>
        <tissue evidence="16">Young leaves</tissue>
    </source>
</reference>
<dbReference type="FunFam" id="3.40.980.10:FF:000009">
    <property type="entry name" value="Molybdopterin molybdenumtransferase"/>
    <property type="match status" value="1"/>
</dbReference>
<sequence>MGEKGGTQISTNTNKMITVEEALEIVLNVAQRLPPVTLPIHEVLGKVLAEDISAPDPLPPYPASIKISCKEKEKKRRREEEEKKKKLTAAEKKKRTYAAEKKEKSSRSREEEGEEQSQQRRRRRRADGYAVVAADGPGEYTVITESRAGNDALGVTVTPGTVAYVTTGGPVPDGADAVVQVEDTESISVASAEQKRVRILKQTSPGVDIRAVSYPIPVLVRGSGYPGELVEGSDIAQGTIVLKSGERLGAAEIGLLATVGVVAVKVYPSPTIGVLSTGDELVEPTVGRLNRGQIRDSNRAMILTAATQHQCKVLDLGIARDDEQEIERILDNAFASGIDILLSSGGVSMGDRDFVKPLLQKKGRVLFQKVLMKPGKPLTFAEILPRSSDRTSSKILAFGLPGNPVSCLVCFHLFVVPAIRHLSGWANPHLPRLARVDRRSPLLSLSLNPFSIQFLVDLWLSNLSKAVSISNNCRVQARLKHSVKTDPHRSEFHRAVISWQLNDGSDYQGVHGLPLHLWSTSVMKEIGGKCGGWLENEEETEIKNHLRWARIRVKGPRETIPLSIDVDDGNLIFSMPIWVESPAMYKKKEIVTNPRQVTIAGKGEPRVALGCGKYKKTFHEKGKEVVGLYPTDFVGSDTQQVVSALEQVACSSAECLDLQESVIQFF</sequence>
<evidence type="ECO:0000256" key="11">
    <source>
        <dbReference type="ARBA" id="ARBA00023150"/>
    </source>
</evidence>
<evidence type="ECO:0000256" key="4">
    <source>
        <dbReference type="ARBA" id="ARBA00008339"/>
    </source>
</evidence>
<feature type="domain" description="MoaB/Mog" evidence="15">
    <location>
        <begin position="273"/>
        <end position="421"/>
    </location>
</feature>
<dbReference type="InterPro" id="IPR008284">
    <property type="entry name" value="MoCF_biosynth_CS"/>
</dbReference>
<keyword evidence="5 13" id="KW-0500">Molybdenum</keyword>
<dbReference type="Gene3D" id="2.170.190.11">
    <property type="entry name" value="Molybdopterin biosynthesis moea protein, domain 3"/>
    <property type="match status" value="1"/>
</dbReference>
<dbReference type="InterPro" id="IPR036135">
    <property type="entry name" value="MoeA_linker/N_sf"/>
</dbReference>
<dbReference type="PANTHER" id="PTHR10192">
    <property type="entry name" value="MOLYBDOPTERIN BIOSYNTHESIS PROTEIN"/>
    <property type="match status" value="1"/>
</dbReference>
<keyword evidence="11 13" id="KW-0501">Molybdenum cofactor biosynthesis</keyword>
<keyword evidence="12" id="KW-0511">Multifunctional enzyme</keyword>
<evidence type="ECO:0000259" key="15">
    <source>
        <dbReference type="SMART" id="SM00852"/>
    </source>
</evidence>
<dbReference type="InterPro" id="IPR001453">
    <property type="entry name" value="MoaB/Mog_dom"/>
</dbReference>
<comment type="function">
    <text evidence="13">Catalyzes two steps in the biosynthesis of the molybdenum cofactor. In the first step, molybdopterin is adenylated. Subsequently, molybdate is inserted into adenylated molybdopterin and AMP is released.</text>
</comment>
<evidence type="ECO:0000256" key="5">
    <source>
        <dbReference type="ARBA" id="ARBA00022505"/>
    </source>
</evidence>
<keyword evidence="8" id="KW-0547">Nucleotide-binding</keyword>
<dbReference type="GO" id="GO:0061598">
    <property type="term" value="F:molybdopterin adenylyltransferase activity"/>
    <property type="evidence" value="ECO:0007669"/>
    <property type="project" value="UniProtKB-UniRule"/>
</dbReference>
<evidence type="ECO:0000256" key="2">
    <source>
        <dbReference type="ARBA" id="ARBA00005046"/>
    </source>
</evidence>
<dbReference type="InterPro" id="IPR036425">
    <property type="entry name" value="MoaB/Mog-like_dom_sf"/>
</dbReference>
<name>A0AAF0T7P4_SOLVR</name>
<evidence type="ECO:0000256" key="9">
    <source>
        <dbReference type="ARBA" id="ARBA00022840"/>
    </source>
</evidence>
<dbReference type="SUPFAM" id="SSF53218">
    <property type="entry name" value="Molybdenum cofactor biosynthesis proteins"/>
    <property type="match status" value="1"/>
</dbReference>
<accession>A0AAF0T7P4</accession>
<keyword evidence="17" id="KW-1185">Reference proteome</keyword>
<keyword evidence="7 13" id="KW-0479">Metal-binding</keyword>
<dbReference type="Gene3D" id="3.90.105.10">
    <property type="entry name" value="Molybdopterin biosynthesis moea protein, domain 2"/>
    <property type="match status" value="1"/>
</dbReference>
<comment type="catalytic activity">
    <reaction evidence="13">
        <text>adenylyl-molybdopterin + molybdate = Mo-molybdopterin + AMP + H(+)</text>
        <dbReference type="Rhea" id="RHEA:35047"/>
        <dbReference type="ChEBI" id="CHEBI:15378"/>
        <dbReference type="ChEBI" id="CHEBI:36264"/>
        <dbReference type="ChEBI" id="CHEBI:62727"/>
        <dbReference type="ChEBI" id="CHEBI:71302"/>
        <dbReference type="ChEBI" id="CHEBI:456215"/>
    </reaction>
</comment>
<dbReference type="Gene3D" id="2.40.340.10">
    <property type="entry name" value="MoeA, C-terminal, domain IV"/>
    <property type="match status" value="1"/>
</dbReference>
<dbReference type="Proteomes" id="UP001234989">
    <property type="component" value="Chromosome 1"/>
</dbReference>
<dbReference type="SMART" id="SM00852">
    <property type="entry name" value="MoCF_biosynth"/>
    <property type="match status" value="1"/>
</dbReference>
<evidence type="ECO:0000256" key="7">
    <source>
        <dbReference type="ARBA" id="ARBA00022723"/>
    </source>
</evidence>
<comment type="cofactor">
    <cofactor evidence="1 13">
        <name>Mg(2+)</name>
        <dbReference type="ChEBI" id="CHEBI:18420"/>
    </cofactor>
</comment>
<dbReference type="GO" id="GO:0046872">
    <property type="term" value="F:metal ion binding"/>
    <property type="evidence" value="ECO:0007669"/>
    <property type="project" value="UniProtKB-UniRule"/>
</dbReference>
<evidence type="ECO:0000256" key="8">
    <source>
        <dbReference type="ARBA" id="ARBA00022741"/>
    </source>
</evidence>
<dbReference type="InterPro" id="IPR036688">
    <property type="entry name" value="MoeA_C_domain_IV_sf"/>
</dbReference>
<comment type="similarity">
    <text evidence="4">In the C-terminal section; belongs to the MoeA family.</text>
</comment>
<dbReference type="FunFam" id="2.170.190.11:FF:000001">
    <property type="entry name" value="Molybdopterin molybdenumtransferase"/>
    <property type="match status" value="1"/>
</dbReference>
<dbReference type="NCBIfam" id="TIGR00177">
    <property type="entry name" value="molyb_syn"/>
    <property type="match status" value="1"/>
</dbReference>
<evidence type="ECO:0000256" key="14">
    <source>
        <dbReference type="SAM" id="MobiDB-lite"/>
    </source>
</evidence>
<feature type="region of interest" description="Disordered" evidence="14">
    <location>
        <begin position="52"/>
        <end position="129"/>
    </location>
</feature>
<dbReference type="AlphaFoldDB" id="A0AAF0T7P4"/>
<dbReference type="InterPro" id="IPR038987">
    <property type="entry name" value="MoeA-like"/>
</dbReference>
<dbReference type="GO" id="GO:0005524">
    <property type="term" value="F:ATP binding"/>
    <property type="evidence" value="ECO:0007669"/>
    <property type="project" value="UniProtKB-UniRule"/>
</dbReference>